<dbReference type="Proteomes" id="UP000799536">
    <property type="component" value="Unassembled WGS sequence"/>
</dbReference>
<evidence type="ECO:0000313" key="1">
    <source>
        <dbReference type="EMBL" id="KAF2201746.1"/>
    </source>
</evidence>
<dbReference type="InterPro" id="IPR029063">
    <property type="entry name" value="SAM-dependent_MTases_sf"/>
</dbReference>
<dbReference type="SUPFAM" id="SSF53335">
    <property type="entry name" value="S-adenosyl-L-methionine-dependent methyltransferases"/>
    <property type="match status" value="1"/>
</dbReference>
<proteinExistence type="predicted"/>
<organism evidence="1 2">
    <name type="scientific">Delitschia confertaspora ATCC 74209</name>
    <dbReference type="NCBI Taxonomy" id="1513339"/>
    <lineage>
        <taxon>Eukaryota</taxon>
        <taxon>Fungi</taxon>
        <taxon>Dikarya</taxon>
        <taxon>Ascomycota</taxon>
        <taxon>Pezizomycotina</taxon>
        <taxon>Dothideomycetes</taxon>
        <taxon>Pleosporomycetidae</taxon>
        <taxon>Pleosporales</taxon>
        <taxon>Delitschiaceae</taxon>
        <taxon>Delitschia</taxon>
    </lineage>
</organism>
<dbReference type="EMBL" id="ML993963">
    <property type="protein sequence ID" value="KAF2201746.1"/>
    <property type="molecule type" value="Genomic_DNA"/>
</dbReference>
<keyword evidence="2" id="KW-1185">Reference proteome</keyword>
<evidence type="ECO:0000313" key="2">
    <source>
        <dbReference type="Proteomes" id="UP000799536"/>
    </source>
</evidence>
<accession>A0A9P4JP32</accession>
<dbReference type="Gene3D" id="3.40.50.150">
    <property type="entry name" value="Vaccinia Virus protein VP39"/>
    <property type="match status" value="1"/>
</dbReference>
<name>A0A9P4JP32_9PLEO</name>
<dbReference type="AlphaFoldDB" id="A0A9P4JP32"/>
<comment type="caution">
    <text evidence="1">The sequence shown here is derived from an EMBL/GenBank/DDBJ whole genome shotgun (WGS) entry which is preliminary data.</text>
</comment>
<sequence>MGDFGHLLHKAAMHDKLILVPLPSNKEIHILDSCTGDGLTDINPTHCEHIQSFPASITFRKQDILESWPEGDQSRYDLVHQRFCLSQWAPEKDAEIIKDLFNLAKPRGYKQLSEADTHSFKGGEEHSGMTKFMEYTARAFPEMRKATADNIVTIFNSFAAFEAKMPNYWYSQEAFKALKDSVADEMENIGNTWKFWVATERRQ</sequence>
<gene>
    <name evidence="1" type="ORF">GQ43DRAFT_448605</name>
</gene>
<dbReference type="OrthoDB" id="184880at2759"/>
<reference evidence="1" key="1">
    <citation type="journal article" date="2020" name="Stud. Mycol.">
        <title>101 Dothideomycetes genomes: a test case for predicting lifestyles and emergence of pathogens.</title>
        <authorList>
            <person name="Haridas S."/>
            <person name="Albert R."/>
            <person name="Binder M."/>
            <person name="Bloem J."/>
            <person name="Labutti K."/>
            <person name="Salamov A."/>
            <person name="Andreopoulos B."/>
            <person name="Baker S."/>
            <person name="Barry K."/>
            <person name="Bills G."/>
            <person name="Bluhm B."/>
            <person name="Cannon C."/>
            <person name="Castanera R."/>
            <person name="Culley D."/>
            <person name="Daum C."/>
            <person name="Ezra D."/>
            <person name="Gonzalez J."/>
            <person name="Henrissat B."/>
            <person name="Kuo A."/>
            <person name="Liang C."/>
            <person name="Lipzen A."/>
            <person name="Lutzoni F."/>
            <person name="Magnuson J."/>
            <person name="Mondo S."/>
            <person name="Nolan M."/>
            <person name="Ohm R."/>
            <person name="Pangilinan J."/>
            <person name="Park H.-J."/>
            <person name="Ramirez L."/>
            <person name="Alfaro M."/>
            <person name="Sun H."/>
            <person name="Tritt A."/>
            <person name="Yoshinaga Y."/>
            <person name="Zwiers L.-H."/>
            <person name="Turgeon B."/>
            <person name="Goodwin S."/>
            <person name="Spatafora J."/>
            <person name="Crous P."/>
            <person name="Grigoriev I."/>
        </authorList>
    </citation>
    <scope>NUCLEOTIDE SEQUENCE</scope>
    <source>
        <strain evidence="1">ATCC 74209</strain>
    </source>
</reference>
<protein>
    <recommendedName>
        <fullName evidence="3">Methyltransferase domain-containing protein</fullName>
    </recommendedName>
</protein>
<evidence type="ECO:0008006" key="3">
    <source>
        <dbReference type="Google" id="ProtNLM"/>
    </source>
</evidence>